<dbReference type="PIRSF" id="PIRSF000103">
    <property type="entry name" value="HIBADH"/>
    <property type="match status" value="1"/>
</dbReference>
<dbReference type="AlphaFoldDB" id="A0A7V7G0J5"/>
<dbReference type="Gene3D" id="3.40.50.720">
    <property type="entry name" value="NAD(P)-binding Rossmann-like Domain"/>
    <property type="match status" value="1"/>
</dbReference>
<dbReference type="InterPro" id="IPR006115">
    <property type="entry name" value="6PGDH_NADP-bd"/>
</dbReference>
<organism evidence="6 7">
    <name type="scientific">Billgrantia pellis</name>
    <dbReference type="NCBI Taxonomy" id="2606936"/>
    <lineage>
        <taxon>Bacteria</taxon>
        <taxon>Pseudomonadati</taxon>
        <taxon>Pseudomonadota</taxon>
        <taxon>Gammaproteobacteria</taxon>
        <taxon>Oceanospirillales</taxon>
        <taxon>Halomonadaceae</taxon>
        <taxon>Billgrantia</taxon>
    </lineage>
</organism>
<evidence type="ECO:0000256" key="2">
    <source>
        <dbReference type="ARBA" id="ARBA00023027"/>
    </source>
</evidence>
<feature type="active site" evidence="3">
    <location>
        <position position="169"/>
    </location>
</feature>
<dbReference type="InterPro" id="IPR036291">
    <property type="entry name" value="NAD(P)-bd_dom_sf"/>
</dbReference>
<dbReference type="Gene3D" id="1.10.1040.10">
    <property type="entry name" value="N-(1-d-carboxylethyl)-l-norvaline Dehydrogenase, domain 2"/>
    <property type="match status" value="1"/>
</dbReference>
<protein>
    <submittedName>
        <fullName evidence="6">NAD(P)-dependent oxidoreductase</fullName>
    </submittedName>
</protein>
<evidence type="ECO:0000259" key="5">
    <source>
        <dbReference type="Pfam" id="PF14833"/>
    </source>
</evidence>
<dbReference type="SUPFAM" id="SSF51735">
    <property type="entry name" value="NAD(P)-binding Rossmann-fold domains"/>
    <property type="match status" value="1"/>
</dbReference>
<dbReference type="InterPro" id="IPR008927">
    <property type="entry name" value="6-PGluconate_DH-like_C_sf"/>
</dbReference>
<evidence type="ECO:0000313" key="6">
    <source>
        <dbReference type="EMBL" id="KAA0011985.1"/>
    </source>
</evidence>
<dbReference type="InterPro" id="IPR029154">
    <property type="entry name" value="HIBADH-like_NADP-bd"/>
</dbReference>
<dbReference type="Pfam" id="PF03446">
    <property type="entry name" value="NAD_binding_2"/>
    <property type="match status" value="1"/>
</dbReference>
<evidence type="ECO:0000313" key="7">
    <source>
        <dbReference type="Proteomes" id="UP000486760"/>
    </source>
</evidence>
<proteinExistence type="predicted"/>
<feature type="domain" description="3-hydroxyisobutyrate dehydrogenase-like NAD-binding" evidence="5">
    <location>
        <begin position="163"/>
        <end position="284"/>
    </location>
</feature>
<comment type="caution">
    <text evidence="6">The sequence shown here is derived from an EMBL/GenBank/DDBJ whole genome shotgun (WGS) entry which is preliminary data.</text>
</comment>
<evidence type="ECO:0000256" key="1">
    <source>
        <dbReference type="ARBA" id="ARBA00023002"/>
    </source>
</evidence>
<dbReference type="RefSeq" id="WP_149328546.1">
    <property type="nucleotide sequence ID" value="NZ_VTPY01000004.1"/>
</dbReference>
<dbReference type="GO" id="GO:0016491">
    <property type="term" value="F:oxidoreductase activity"/>
    <property type="evidence" value="ECO:0007669"/>
    <property type="project" value="UniProtKB-KW"/>
</dbReference>
<feature type="domain" description="6-phosphogluconate dehydrogenase NADP-binding" evidence="4">
    <location>
        <begin position="5"/>
        <end position="158"/>
    </location>
</feature>
<keyword evidence="2" id="KW-0520">NAD</keyword>
<evidence type="ECO:0000259" key="4">
    <source>
        <dbReference type="Pfam" id="PF03446"/>
    </source>
</evidence>
<dbReference type="GO" id="GO:0050661">
    <property type="term" value="F:NADP binding"/>
    <property type="evidence" value="ECO:0007669"/>
    <property type="project" value="InterPro"/>
</dbReference>
<dbReference type="Proteomes" id="UP000486760">
    <property type="component" value="Unassembled WGS sequence"/>
</dbReference>
<evidence type="ECO:0000256" key="3">
    <source>
        <dbReference type="PIRSR" id="PIRSR000103-1"/>
    </source>
</evidence>
<dbReference type="SUPFAM" id="SSF48179">
    <property type="entry name" value="6-phosphogluconate dehydrogenase C-terminal domain-like"/>
    <property type="match status" value="1"/>
</dbReference>
<gene>
    <name evidence="6" type="ORF">F0A17_11845</name>
</gene>
<name>A0A7V7G0J5_9GAMM</name>
<dbReference type="InterPro" id="IPR015815">
    <property type="entry name" value="HIBADH-related"/>
</dbReference>
<dbReference type="PANTHER" id="PTHR43060">
    <property type="entry name" value="3-HYDROXYISOBUTYRATE DEHYDROGENASE-LIKE 1, MITOCHONDRIAL-RELATED"/>
    <property type="match status" value="1"/>
</dbReference>
<keyword evidence="1" id="KW-0560">Oxidoreductase</keyword>
<dbReference type="Pfam" id="PF14833">
    <property type="entry name" value="NAD_binding_11"/>
    <property type="match status" value="1"/>
</dbReference>
<sequence length="302" mass="31240">MSANTVAVYGLGNMGYLVAERISQAFSLQVFDLSAEQLARAGAAFGATPISDPEQLAATRFVVLCLPYPAASLSVLAEIAPHLPKDAVVIETSTVNPADMQRSADVLAPHGLALIDASILAGVSQMAAGTASLLLGGDASAISAARPVLDAITEKQIVFGTLGAGAAAKVINNAVAHAVMVVVAEAGAMATASEVDVEQLIGLLSDTQMGLHRPLTYRYANRVVNGDYSGGMPLDAARKDSELALSLAQSQRIPLFAIQACHSVYELGAAAGYGREDYAAIAKLWADWGTPSAPGNPEFNRY</sequence>
<dbReference type="EMBL" id="VTPY01000004">
    <property type="protein sequence ID" value="KAA0011985.1"/>
    <property type="molecule type" value="Genomic_DNA"/>
</dbReference>
<keyword evidence="7" id="KW-1185">Reference proteome</keyword>
<dbReference type="PANTHER" id="PTHR43060:SF15">
    <property type="entry name" value="3-HYDROXYISOBUTYRATE DEHYDROGENASE-LIKE 1, MITOCHONDRIAL-RELATED"/>
    <property type="match status" value="1"/>
</dbReference>
<dbReference type="InterPro" id="IPR013328">
    <property type="entry name" value="6PGD_dom2"/>
</dbReference>
<accession>A0A7V7G0J5</accession>
<reference evidence="6 7" key="1">
    <citation type="submission" date="2019-08" db="EMBL/GenBank/DDBJ databases">
        <title>Bioinformatics analysis of the strain L3 and L5.</title>
        <authorList>
            <person name="Li X."/>
        </authorList>
    </citation>
    <scope>NUCLEOTIDE SEQUENCE [LARGE SCALE GENOMIC DNA]</scope>
    <source>
        <strain evidence="6 7">L5</strain>
    </source>
</reference>
<dbReference type="GO" id="GO:0051287">
    <property type="term" value="F:NAD binding"/>
    <property type="evidence" value="ECO:0007669"/>
    <property type="project" value="InterPro"/>
</dbReference>